<accession>A0ABT9INV2</accession>
<protein>
    <submittedName>
        <fullName evidence="3">Pilus assembly protein TadG-related protein</fullName>
    </submittedName>
</protein>
<keyword evidence="1" id="KW-0812">Transmembrane</keyword>
<name>A0ABT9INV2_9MICC</name>
<keyword evidence="4" id="KW-1185">Reference proteome</keyword>
<evidence type="ECO:0000313" key="3">
    <source>
        <dbReference type="EMBL" id="MDP5227263.1"/>
    </source>
</evidence>
<feature type="domain" description="Putative Flp pilus-assembly TadG-like N-terminal" evidence="2">
    <location>
        <begin position="11"/>
        <end position="57"/>
    </location>
</feature>
<dbReference type="Pfam" id="PF13400">
    <property type="entry name" value="Tad"/>
    <property type="match status" value="1"/>
</dbReference>
<sequence length="149" mass="15238">MTGTASDSERGSVNILALGYLVIALLAAVVLMAASSVYLEHKKLLSLADGAAASAADTFDVAGIGGAGQGAVVRLDDGRVQAASTEYLRRSPEAARMEGVRVLAASGSQDGRTARVTLQALARPPIVSAFLPDGIVLEASSTARARLMR</sequence>
<organism evidence="3 4">
    <name type="scientific">Arthrobacter horti</name>
    <dbReference type="NCBI Taxonomy" id="3068273"/>
    <lineage>
        <taxon>Bacteria</taxon>
        <taxon>Bacillati</taxon>
        <taxon>Actinomycetota</taxon>
        <taxon>Actinomycetes</taxon>
        <taxon>Micrococcales</taxon>
        <taxon>Micrococcaceae</taxon>
        <taxon>Arthrobacter</taxon>
    </lineage>
</organism>
<keyword evidence="1" id="KW-1133">Transmembrane helix</keyword>
<feature type="transmembrane region" description="Helical" evidence="1">
    <location>
        <begin position="15"/>
        <end position="39"/>
    </location>
</feature>
<dbReference type="InterPro" id="IPR028087">
    <property type="entry name" value="Tad_N"/>
</dbReference>
<dbReference type="Proteomes" id="UP001232725">
    <property type="component" value="Unassembled WGS sequence"/>
</dbReference>
<evidence type="ECO:0000313" key="4">
    <source>
        <dbReference type="Proteomes" id="UP001232725"/>
    </source>
</evidence>
<gene>
    <name evidence="3" type="ORF">Q9R02_08880</name>
</gene>
<evidence type="ECO:0000259" key="2">
    <source>
        <dbReference type="Pfam" id="PF13400"/>
    </source>
</evidence>
<proteinExistence type="predicted"/>
<dbReference type="RefSeq" id="WP_305996307.1">
    <property type="nucleotide sequence ID" value="NZ_JAVALS010000004.1"/>
</dbReference>
<reference evidence="3 4" key="1">
    <citation type="submission" date="2023-08" db="EMBL/GenBank/DDBJ databases">
        <title>Arthrobacter horti sp. nov., isolated from forest soil.</title>
        <authorList>
            <person name="Park M."/>
        </authorList>
    </citation>
    <scope>NUCLEOTIDE SEQUENCE [LARGE SCALE GENOMIC DNA]</scope>
    <source>
        <strain evidence="3 4">YJM1</strain>
    </source>
</reference>
<dbReference type="EMBL" id="JAVALS010000004">
    <property type="protein sequence ID" value="MDP5227263.1"/>
    <property type="molecule type" value="Genomic_DNA"/>
</dbReference>
<keyword evidence="1" id="KW-0472">Membrane</keyword>
<comment type="caution">
    <text evidence="3">The sequence shown here is derived from an EMBL/GenBank/DDBJ whole genome shotgun (WGS) entry which is preliminary data.</text>
</comment>
<evidence type="ECO:0000256" key="1">
    <source>
        <dbReference type="SAM" id="Phobius"/>
    </source>
</evidence>